<dbReference type="AlphaFoldDB" id="A0A412IAU7"/>
<sequence length="381" mass="44064">MDIGIVTLWQSKDNYGQILQCYALQCYLKKQGHNAFLIRFNYNKNNSSFKKKLIKALLIYPMVKKMFTYDKRRKESELKRKNDKRNAARKFDEFRNLYISQTEALYYSLEDLKKNPPVADCYITGSDQVFGANLKVVDNSIFFLSFVPKSARKISYAASFGLIKYPQDRVGKLKELLDDFDFVSIREKAGVNICNSVGIPATKVLDPVFLLSSDDYLKFVKTSKYTSPYVYIYSLNIKHPNEIMWGDLSRMMANYKLVVTHSSGYFEGDEIFSNAVYDYSTISEWLSNIYFSSLFVTTSFHGVAFSILLKKKFVYFPLYGEYARANNRVLELLNILGLNFLVVKNTNDFEAAINTTIDWESVYGKLLPEIVFSRKMLIANL</sequence>
<evidence type="ECO:0000313" key="3">
    <source>
        <dbReference type="Proteomes" id="UP000283341"/>
    </source>
</evidence>
<dbReference type="Proteomes" id="UP000283341">
    <property type="component" value="Unassembled WGS sequence"/>
</dbReference>
<dbReference type="RefSeq" id="WP_118403478.1">
    <property type="nucleotide sequence ID" value="NZ_JADNFX010000071.1"/>
</dbReference>
<proteinExistence type="predicted"/>
<dbReference type="Pfam" id="PF04230">
    <property type="entry name" value="PS_pyruv_trans"/>
    <property type="match status" value="1"/>
</dbReference>
<gene>
    <name evidence="2" type="ORF">DWX97_20345</name>
</gene>
<organism evidence="2 3">
    <name type="scientific">Bacteroides cellulosilyticus</name>
    <dbReference type="NCBI Taxonomy" id="246787"/>
    <lineage>
        <taxon>Bacteria</taxon>
        <taxon>Pseudomonadati</taxon>
        <taxon>Bacteroidota</taxon>
        <taxon>Bacteroidia</taxon>
        <taxon>Bacteroidales</taxon>
        <taxon>Bacteroidaceae</taxon>
        <taxon>Bacteroides</taxon>
    </lineage>
</organism>
<dbReference type="GO" id="GO:0016740">
    <property type="term" value="F:transferase activity"/>
    <property type="evidence" value="ECO:0007669"/>
    <property type="project" value="UniProtKB-KW"/>
</dbReference>
<name>A0A412IAU7_9BACE</name>
<protein>
    <submittedName>
        <fullName evidence="2">Polysaccharide pyruvyl transferase family protein</fullName>
    </submittedName>
</protein>
<dbReference type="InterPro" id="IPR007345">
    <property type="entry name" value="Polysacch_pyruvyl_Trfase"/>
</dbReference>
<feature type="domain" description="Polysaccharide pyruvyl transferase" evidence="1">
    <location>
        <begin position="14"/>
        <end position="316"/>
    </location>
</feature>
<evidence type="ECO:0000259" key="1">
    <source>
        <dbReference type="Pfam" id="PF04230"/>
    </source>
</evidence>
<accession>A0A412IAU7</accession>
<comment type="caution">
    <text evidence="2">The sequence shown here is derived from an EMBL/GenBank/DDBJ whole genome shotgun (WGS) entry which is preliminary data.</text>
</comment>
<reference evidence="2 3" key="1">
    <citation type="submission" date="2018-08" db="EMBL/GenBank/DDBJ databases">
        <title>A genome reference for cultivated species of the human gut microbiota.</title>
        <authorList>
            <person name="Zou Y."/>
            <person name="Xue W."/>
            <person name="Luo G."/>
        </authorList>
    </citation>
    <scope>NUCLEOTIDE SEQUENCE [LARGE SCALE GENOMIC DNA]</scope>
    <source>
        <strain evidence="2 3">AF22-3AC</strain>
    </source>
</reference>
<keyword evidence="2" id="KW-0808">Transferase</keyword>
<dbReference type="EMBL" id="QRVJ01000025">
    <property type="protein sequence ID" value="RGS33944.1"/>
    <property type="molecule type" value="Genomic_DNA"/>
</dbReference>
<evidence type="ECO:0000313" key="2">
    <source>
        <dbReference type="EMBL" id="RGS33944.1"/>
    </source>
</evidence>